<feature type="compositionally biased region" description="Polar residues" evidence="1">
    <location>
        <begin position="56"/>
        <end position="73"/>
    </location>
</feature>
<keyword evidence="2" id="KW-0695">RNA-directed DNA polymerase</keyword>
<evidence type="ECO:0000313" key="2">
    <source>
        <dbReference type="EMBL" id="GEU52009.1"/>
    </source>
</evidence>
<feature type="compositionally biased region" description="Low complexity" evidence="1">
    <location>
        <begin position="83"/>
        <end position="102"/>
    </location>
</feature>
<sequence>MAEINKNLMKVLQINQQVKAVTHSCETCGGPHSYNDCPTTVGQNQNVCTAGAYNQGGNSYQPQGNRNLLSYRSDNYLRPPGFNQNQNRSNPNLNYQNRNQGNDHGNSQGKNQGRKQFFQEARHGQYPPPAYQAPAYQALGFQAPVQQALIPQLQMVTTTDGIAYKRPMIPTTFPPPQVVERETEVTKGTVPPTNNGSTKDVQPSVVKVETQIPNSEPVFAPVVEPVKAPVSALKPNPKASIPYPYRLHDQKFREKANDQMEKIFQIFQDLNFNISFTDALILMPKFALTIKSFLTNKEKLFKLARTPLNEL</sequence>
<accession>A0A6L2KSR9</accession>
<keyword evidence="2" id="KW-0808">Transferase</keyword>
<feature type="region of interest" description="Disordered" evidence="1">
    <location>
        <begin position="56"/>
        <end position="111"/>
    </location>
</feature>
<gene>
    <name evidence="2" type="ORF">Tci_023987</name>
</gene>
<dbReference type="EMBL" id="BKCJ010002953">
    <property type="protein sequence ID" value="GEU52009.1"/>
    <property type="molecule type" value="Genomic_DNA"/>
</dbReference>
<proteinExistence type="predicted"/>
<name>A0A6L2KSR9_TANCI</name>
<dbReference type="GO" id="GO:0003964">
    <property type="term" value="F:RNA-directed DNA polymerase activity"/>
    <property type="evidence" value="ECO:0007669"/>
    <property type="project" value="UniProtKB-KW"/>
</dbReference>
<dbReference type="AlphaFoldDB" id="A0A6L2KSR9"/>
<organism evidence="2">
    <name type="scientific">Tanacetum cinerariifolium</name>
    <name type="common">Dalmatian daisy</name>
    <name type="synonym">Chrysanthemum cinerariifolium</name>
    <dbReference type="NCBI Taxonomy" id="118510"/>
    <lineage>
        <taxon>Eukaryota</taxon>
        <taxon>Viridiplantae</taxon>
        <taxon>Streptophyta</taxon>
        <taxon>Embryophyta</taxon>
        <taxon>Tracheophyta</taxon>
        <taxon>Spermatophyta</taxon>
        <taxon>Magnoliopsida</taxon>
        <taxon>eudicotyledons</taxon>
        <taxon>Gunneridae</taxon>
        <taxon>Pentapetalae</taxon>
        <taxon>asterids</taxon>
        <taxon>campanulids</taxon>
        <taxon>Asterales</taxon>
        <taxon>Asteraceae</taxon>
        <taxon>Asteroideae</taxon>
        <taxon>Anthemideae</taxon>
        <taxon>Anthemidinae</taxon>
        <taxon>Tanacetum</taxon>
    </lineage>
</organism>
<evidence type="ECO:0000256" key="1">
    <source>
        <dbReference type="SAM" id="MobiDB-lite"/>
    </source>
</evidence>
<comment type="caution">
    <text evidence="2">The sequence shown here is derived from an EMBL/GenBank/DDBJ whole genome shotgun (WGS) entry which is preliminary data.</text>
</comment>
<keyword evidence="2" id="KW-0548">Nucleotidyltransferase</keyword>
<protein>
    <submittedName>
        <fullName evidence="2">Reverse transcriptase domain-containing protein</fullName>
    </submittedName>
</protein>
<reference evidence="2" key="1">
    <citation type="journal article" date="2019" name="Sci. Rep.">
        <title>Draft genome of Tanacetum cinerariifolium, the natural source of mosquito coil.</title>
        <authorList>
            <person name="Yamashiro T."/>
            <person name="Shiraishi A."/>
            <person name="Satake H."/>
            <person name="Nakayama K."/>
        </authorList>
    </citation>
    <scope>NUCLEOTIDE SEQUENCE</scope>
</reference>